<organism evidence="2 3">
    <name type="scientific">Methanoculleus bourgensis</name>
    <dbReference type="NCBI Taxonomy" id="83986"/>
    <lineage>
        <taxon>Archaea</taxon>
        <taxon>Methanobacteriati</taxon>
        <taxon>Methanobacteriota</taxon>
        <taxon>Stenosarchaea group</taxon>
        <taxon>Methanomicrobia</taxon>
        <taxon>Methanomicrobiales</taxon>
        <taxon>Methanomicrobiaceae</taxon>
        <taxon>Methanoculleus</taxon>
    </lineage>
</organism>
<reference evidence="2" key="1">
    <citation type="submission" date="2020-05" db="EMBL/GenBank/DDBJ databases">
        <title>The first insight into the ecology of ammonia-tolerant syntrophic propionate oxidizing bacteria.</title>
        <authorList>
            <person name="Singh A."/>
            <person name="Schnurer A."/>
            <person name="Westerholm M."/>
        </authorList>
    </citation>
    <scope>NUCLEOTIDE SEQUENCE</scope>
    <source>
        <strain evidence="2">MAG54</strain>
    </source>
</reference>
<dbReference type="InterPro" id="IPR050879">
    <property type="entry name" value="Acyltransferase_3"/>
</dbReference>
<feature type="transmembrane region" description="Helical" evidence="1">
    <location>
        <begin position="157"/>
        <end position="177"/>
    </location>
</feature>
<evidence type="ECO:0000313" key="3">
    <source>
        <dbReference type="Proteomes" id="UP000737555"/>
    </source>
</evidence>
<keyword evidence="1" id="KW-1133">Transmembrane helix</keyword>
<sequence>MNAVHPEGGSSSGGAARFSNNFDFLRFVAAAAVIVTHAYALTVGYPNMRLYDPVLLMGQAALATFFVISGYLIPISWESTASPLRFAWKRFLRIVPALVPALFITLFIIGPLMTSLPPAEYYGALFSLEGFFSVPFFEDGGVIGLFQENPVTYVNGSLWVIPVEVVMYGVVAVLGLAGLLRQRGAIISLAAVNVLLWIVWFDDPRMAKVRFTLYFLIGAYFSLHRRHITYRPLIAGILLVVLGLSVLTPHPPVAGVVCIPYLVLYAAQIQSPLLNNFGRAGDFSYGMYVYHYPIQQALIQISGNTLSLPALCGLSFLLVLPLAFLSWHTIEKWALAAKNLGPRDLRRVFGLPDAVTDPGPARK</sequence>
<dbReference type="PANTHER" id="PTHR23028:SF53">
    <property type="entry name" value="ACYL_TRANSF_3 DOMAIN-CONTAINING PROTEIN"/>
    <property type="match status" value="1"/>
</dbReference>
<feature type="transmembrane region" description="Helical" evidence="1">
    <location>
        <begin position="94"/>
        <end position="112"/>
    </location>
</feature>
<keyword evidence="2" id="KW-0012">Acyltransferase</keyword>
<dbReference type="GO" id="GO:0000271">
    <property type="term" value="P:polysaccharide biosynthetic process"/>
    <property type="evidence" value="ECO:0007669"/>
    <property type="project" value="TreeGrafter"/>
</dbReference>
<dbReference type="PANTHER" id="PTHR23028">
    <property type="entry name" value="ACETYLTRANSFERASE"/>
    <property type="match status" value="1"/>
</dbReference>
<dbReference type="EMBL" id="JABMJE010000052">
    <property type="protein sequence ID" value="NQS78053.1"/>
    <property type="molecule type" value="Genomic_DNA"/>
</dbReference>
<proteinExistence type="predicted"/>
<name>A0A8T7H0W1_9EURY</name>
<keyword evidence="1" id="KW-0812">Transmembrane</keyword>
<gene>
    <name evidence="2" type="ORF">HQQ74_05010</name>
</gene>
<dbReference type="AlphaFoldDB" id="A0A8T7H0W1"/>
<keyword evidence="1" id="KW-0472">Membrane</keyword>
<protein>
    <submittedName>
        <fullName evidence="2">Acyltransferase</fullName>
    </submittedName>
</protein>
<feature type="transmembrane region" description="Helical" evidence="1">
    <location>
        <begin position="184"/>
        <end position="201"/>
    </location>
</feature>
<feature type="transmembrane region" description="Helical" evidence="1">
    <location>
        <begin position="54"/>
        <end position="74"/>
    </location>
</feature>
<evidence type="ECO:0000313" key="2">
    <source>
        <dbReference type="EMBL" id="NQS78053.1"/>
    </source>
</evidence>
<comment type="caution">
    <text evidence="2">The sequence shown here is derived from an EMBL/GenBank/DDBJ whole genome shotgun (WGS) entry which is preliminary data.</text>
</comment>
<accession>A0A8T7H0W1</accession>
<dbReference type="GO" id="GO:0016746">
    <property type="term" value="F:acyltransferase activity"/>
    <property type="evidence" value="ECO:0007669"/>
    <property type="project" value="UniProtKB-KW"/>
</dbReference>
<feature type="transmembrane region" description="Helical" evidence="1">
    <location>
        <begin position="230"/>
        <end position="247"/>
    </location>
</feature>
<dbReference type="GO" id="GO:0016020">
    <property type="term" value="C:membrane"/>
    <property type="evidence" value="ECO:0007669"/>
    <property type="project" value="TreeGrafter"/>
</dbReference>
<dbReference type="Proteomes" id="UP000737555">
    <property type="component" value="Unassembled WGS sequence"/>
</dbReference>
<feature type="transmembrane region" description="Helical" evidence="1">
    <location>
        <begin position="306"/>
        <end position="325"/>
    </location>
</feature>
<evidence type="ECO:0000256" key="1">
    <source>
        <dbReference type="SAM" id="Phobius"/>
    </source>
</evidence>
<keyword evidence="2" id="KW-0808">Transferase</keyword>
<feature type="transmembrane region" description="Helical" evidence="1">
    <location>
        <begin position="24"/>
        <end position="42"/>
    </location>
</feature>